<dbReference type="InterPro" id="IPR036249">
    <property type="entry name" value="Thioredoxin-like_sf"/>
</dbReference>
<dbReference type="Gene3D" id="3.40.30.10">
    <property type="entry name" value="Glutaredoxin"/>
    <property type="match status" value="1"/>
</dbReference>
<proteinExistence type="predicted"/>
<dbReference type="RefSeq" id="WP_160681272.1">
    <property type="nucleotide sequence ID" value="NZ_WTYW01000001.1"/>
</dbReference>
<evidence type="ECO:0000256" key="3">
    <source>
        <dbReference type="ARBA" id="ARBA00023157"/>
    </source>
</evidence>
<dbReference type="GO" id="GO:0030313">
    <property type="term" value="C:cell envelope"/>
    <property type="evidence" value="ECO:0007669"/>
    <property type="project" value="UniProtKB-SubCell"/>
</dbReference>
<dbReference type="PANTHER" id="PTHR42852">
    <property type="entry name" value="THIOL:DISULFIDE INTERCHANGE PROTEIN DSBE"/>
    <property type="match status" value="1"/>
</dbReference>
<dbReference type="AlphaFoldDB" id="A0A844ZGA8"/>
<evidence type="ECO:0000259" key="5">
    <source>
        <dbReference type="PROSITE" id="PS51352"/>
    </source>
</evidence>
<dbReference type="PROSITE" id="PS51352">
    <property type="entry name" value="THIOREDOXIN_2"/>
    <property type="match status" value="1"/>
</dbReference>
<keyword evidence="2" id="KW-0201">Cytochrome c-type biogenesis</keyword>
<dbReference type="InterPro" id="IPR013740">
    <property type="entry name" value="Redoxin"/>
</dbReference>
<reference evidence="6 7" key="1">
    <citation type="submission" date="2019-12" db="EMBL/GenBank/DDBJ databases">
        <title>Genomic-based taxomic classification of the family Erythrobacteraceae.</title>
        <authorList>
            <person name="Xu L."/>
        </authorList>
    </citation>
    <scope>NUCLEOTIDE SEQUENCE [LARGE SCALE GENOMIC DNA]</scope>
    <source>
        <strain evidence="6 7">MCCC 1A09962</strain>
    </source>
</reference>
<evidence type="ECO:0000313" key="7">
    <source>
        <dbReference type="Proteomes" id="UP000433104"/>
    </source>
</evidence>
<dbReference type="PROSITE" id="PS00194">
    <property type="entry name" value="THIOREDOXIN_1"/>
    <property type="match status" value="1"/>
</dbReference>
<dbReference type="InterPro" id="IPR017937">
    <property type="entry name" value="Thioredoxin_CS"/>
</dbReference>
<dbReference type="InterPro" id="IPR050553">
    <property type="entry name" value="Thioredoxin_ResA/DsbE_sf"/>
</dbReference>
<gene>
    <name evidence="6" type="ORF">GRI38_01700</name>
</gene>
<dbReference type="EMBL" id="WTYW01000001">
    <property type="protein sequence ID" value="MXO84749.1"/>
    <property type="molecule type" value="Genomic_DNA"/>
</dbReference>
<dbReference type="GO" id="GO:0015036">
    <property type="term" value="F:disulfide oxidoreductase activity"/>
    <property type="evidence" value="ECO:0007669"/>
    <property type="project" value="UniProtKB-ARBA"/>
</dbReference>
<dbReference type="CDD" id="cd02966">
    <property type="entry name" value="TlpA_like_family"/>
    <property type="match status" value="1"/>
</dbReference>
<sequence length="197" mass="20711">MAFSLSSSFRSSLTLLSVLLLGACDNGGEEAAQPQGALPAAKPALSGEIDTGEAGSLMPAVLLTNPEGGELNTGALQGQPVLINLWATWCGPCVVEMPMLDTIAADYEGRLRVVTVSQDLRGAEVVEPFFSERELANLPQWLDPEAKLGAALSDGAAGLPLTVLYDAQGREVWRVLGAYDWTSAEARQRIDAALAAE</sequence>
<name>A0A844ZGA8_9SPHN</name>
<dbReference type="Pfam" id="PF08534">
    <property type="entry name" value="Redoxin"/>
    <property type="match status" value="1"/>
</dbReference>
<evidence type="ECO:0000313" key="6">
    <source>
        <dbReference type="EMBL" id="MXO84749.1"/>
    </source>
</evidence>
<evidence type="ECO:0000256" key="1">
    <source>
        <dbReference type="ARBA" id="ARBA00004196"/>
    </source>
</evidence>
<evidence type="ECO:0000256" key="2">
    <source>
        <dbReference type="ARBA" id="ARBA00022748"/>
    </source>
</evidence>
<dbReference type="InterPro" id="IPR013766">
    <property type="entry name" value="Thioredoxin_domain"/>
</dbReference>
<accession>A0A844ZGA8</accession>
<keyword evidence="4" id="KW-0676">Redox-active center</keyword>
<dbReference type="OrthoDB" id="9799347at2"/>
<keyword evidence="3" id="KW-1015">Disulfide bond</keyword>
<evidence type="ECO:0000256" key="4">
    <source>
        <dbReference type="ARBA" id="ARBA00023284"/>
    </source>
</evidence>
<dbReference type="SUPFAM" id="SSF52833">
    <property type="entry name" value="Thioredoxin-like"/>
    <property type="match status" value="1"/>
</dbReference>
<keyword evidence="7" id="KW-1185">Reference proteome</keyword>
<dbReference type="PANTHER" id="PTHR42852:SF6">
    <property type="entry name" value="THIOL:DISULFIDE INTERCHANGE PROTEIN DSBE"/>
    <property type="match status" value="1"/>
</dbReference>
<protein>
    <submittedName>
        <fullName evidence="6">Redoxin family protein</fullName>
    </submittedName>
</protein>
<dbReference type="GO" id="GO:0017004">
    <property type="term" value="P:cytochrome complex assembly"/>
    <property type="evidence" value="ECO:0007669"/>
    <property type="project" value="UniProtKB-KW"/>
</dbReference>
<organism evidence="6 7">
    <name type="scientific">Parapontixanthobacter aurantiacus</name>
    <dbReference type="NCBI Taxonomy" id="1463599"/>
    <lineage>
        <taxon>Bacteria</taxon>
        <taxon>Pseudomonadati</taxon>
        <taxon>Pseudomonadota</taxon>
        <taxon>Alphaproteobacteria</taxon>
        <taxon>Sphingomonadales</taxon>
        <taxon>Erythrobacteraceae</taxon>
        <taxon>Parapontixanthobacter</taxon>
    </lineage>
</organism>
<dbReference type="Proteomes" id="UP000433104">
    <property type="component" value="Unassembled WGS sequence"/>
</dbReference>
<feature type="domain" description="Thioredoxin" evidence="5">
    <location>
        <begin position="52"/>
        <end position="195"/>
    </location>
</feature>
<comment type="subcellular location">
    <subcellularLocation>
        <location evidence="1">Cell envelope</location>
    </subcellularLocation>
</comment>
<comment type="caution">
    <text evidence="6">The sequence shown here is derived from an EMBL/GenBank/DDBJ whole genome shotgun (WGS) entry which is preliminary data.</text>
</comment>